<dbReference type="OrthoDB" id="98874at2"/>
<accession>A0A2S7WQ25</accession>
<evidence type="ECO:0000313" key="3">
    <source>
        <dbReference type="EMBL" id="PQJ79381.1"/>
    </source>
</evidence>
<keyword evidence="1" id="KW-0732">Signal</keyword>
<dbReference type="SUPFAM" id="SSF54001">
    <property type="entry name" value="Cysteine proteinases"/>
    <property type="match status" value="1"/>
</dbReference>
<dbReference type="Proteomes" id="UP000238882">
    <property type="component" value="Unassembled WGS sequence"/>
</dbReference>
<feature type="signal peptide" evidence="1">
    <location>
        <begin position="1"/>
        <end position="19"/>
    </location>
</feature>
<dbReference type="RefSeq" id="WP_105015980.1">
    <property type="nucleotide sequence ID" value="NZ_MSCN01000001.1"/>
</dbReference>
<proteinExistence type="predicted"/>
<dbReference type="AlphaFoldDB" id="A0A2S7WQ25"/>
<dbReference type="EMBL" id="MSCN01000001">
    <property type="protein sequence ID" value="PQJ79381.1"/>
    <property type="molecule type" value="Genomic_DNA"/>
</dbReference>
<dbReference type="Pfam" id="PF01841">
    <property type="entry name" value="Transglut_core"/>
    <property type="match status" value="1"/>
</dbReference>
<reference evidence="3 4" key="1">
    <citation type="submission" date="2016-12" db="EMBL/GenBank/DDBJ databases">
        <title>Trade-off between light-utilization and light-protection in marine flavobacteria.</title>
        <authorList>
            <person name="Kumagai Y."/>
            <person name="Yoshizawa S."/>
            <person name="Kogure K."/>
            <person name="Iwasaki W."/>
        </authorList>
    </citation>
    <scope>NUCLEOTIDE SEQUENCE [LARGE SCALE GENOMIC DNA]</scope>
    <source>
        <strain evidence="3 4">NBRC 108759</strain>
    </source>
</reference>
<keyword evidence="4" id="KW-1185">Reference proteome</keyword>
<dbReference type="Gene3D" id="3.10.620.30">
    <property type="match status" value="1"/>
</dbReference>
<protein>
    <recommendedName>
        <fullName evidence="2">Transglutaminase-like domain-containing protein</fullName>
    </recommendedName>
</protein>
<dbReference type="Gene3D" id="2.60.40.3140">
    <property type="match status" value="1"/>
</dbReference>
<feature type="chain" id="PRO_5015772527" description="Transglutaminase-like domain-containing protein" evidence="1">
    <location>
        <begin position="20"/>
        <end position="653"/>
    </location>
</feature>
<gene>
    <name evidence="3" type="ORF">BTO18_09430</name>
</gene>
<evidence type="ECO:0000259" key="2">
    <source>
        <dbReference type="Pfam" id="PF01841"/>
    </source>
</evidence>
<dbReference type="Gene3D" id="2.60.120.1130">
    <property type="match status" value="1"/>
</dbReference>
<feature type="domain" description="Transglutaminase-like" evidence="2">
    <location>
        <begin position="302"/>
        <end position="372"/>
    </location>
</feature>
<name>A0A2S7WQ25_9FLAO</name>
<sequence>MIKKITLLTVLLFQFAINAQNYKFGKVSKEEVEEKFYPLDSTADASYLYKYRKSYFSFTPNTGFQLVTEIHQRIKIYTKEGFNYATKSIVYYNPDSGSSESVYGIKGYTFYSDNGKVVKEKLSKKTIFKEKINKYNSKYKITMPKIKEGCVLELKYKITSPYATSIPDIQFQKGIPIKKLDAQVEFPEFYTFNKMTKGFHSLPMKTSFSSGKVGDTDFRINVFTFEDKNIPALKNDEAYVANINNYRGGMKFELAQTNFIEVGGEFKNYSTTWKNVSKQIFKSSSFGVELNKSSYYKKDLEKILANNQTDTDKINAIFQFVKGKVKWNGFYGKYTENGVRKAYKENAGNVADINLILTSMLRSAGLNADPVLISSRGNGVPLYPTLKGFDYVISIVRFSNNSYVLLDATEEYSMPNILPVRALNWDGRVVTKDGNSSWVNLTSSIHALEENMVMVKLTEDLMVEGLIRTKYDNLNALNFRKRKNHIKNEELITKYEENNNVEVEDFKINNQQKLNKPISRSIKFSSEDLIEEINGKLYIEPLLFLTQRKNPFKLEERKFPVDFATAWKDVNRVSIQIPEGYKVEKIPEPLAIGLPDNIGVFKFKVSAAGKKINTTCILQFNESLINPQHYPFLKDFYSKLVKKESEKIILTKI</sequence>
<organism evidence="3 4">
    <name type="scientific">Polaribacter porphyrae</name>
    <dbReference type="NCBI Taxonomy" id="1137780"/>
    <lineage>
        <taxon>Bacteria</taxon>
        <taxon>Pseudomonadati</taxon>
        <taxon>Bacteroidota</taxon>
        <taxon>Flavobacteriia</taxon>
        <taxon>Flavobacteriales</taxon>
        <taxon>Flavobacteriaceae</taxon>
    </lineage>
</organism>
<dbReference type="InterPro" id="IPR038765">
    <property type="entry name" value="Papain-like_cys_pep_sf"/>
</dbReference>
<dbReference type="InterPro" id="IPR002931">
    <property type="entry name" value="Transglutaminase-like"/>
</dbReference>
<evidence type="ECO:0000256" key="1">
    <source>
        <dbReference type="SAM" id="SignalP"/>
    </source>
</evidence>
<comment type="caution">
    <text evidence="3">The sequence shown here is derived from an EMBL/GenBank/DDBJ whole genome shotgun (WGS) entry which is preliminary data.</text>
</comment>
<evidence type="ECO:0000313" key="4">
    <source>
        <dbReference type="Proteomes" id="UP000238882"/>
    </source>
</evidence>